<evidence type="ECO:0000313" key="5">
    <source>
        <dbReference type="EMBL" id="CAJ0591956.1"/>
    </source>
</evidence>
<name>A0AA36DQG7_CYLNA</name>
<evidence type="ECO:0000313" key="6">
    <source>
        <dbReference type="Proteomes" id="UP001176961"/>
    </source>
</evidence>
<dbReference type="Gene3D" id="6.10.250.2800">
    <property type="match status" value="1"/>
</dbReference>
<feature type="domain" description="IFT52 central" evidence="3">
    <location>
        <begin position="285"/>
        <end position="368"/>
    </location>
</feature>
<dbReference type="GO" id="GO:0060271">
    <property type="term" value="P:cilium assembly"/>
    <property type="evidence" value="ECO:0007669"/>
    <property type="project" value="TreeGrafter"/>
</dbReference>
<dbReference type="GO" id="GO:0042073">
    <property type="term" value="P:intraciliary transport"/>
    <property type="evidence" value="ECO:0007669"/>
    <property type="project" value="TreeGrafter"/>
</dbReference>
<feature type="domain" description="IFT52 GIFT" evidence="4">
    <location>
        <begin position="31"/>
        <end position="268"/>
    </location>
</feature>
<proteinExistence type="predicted"/>
<dbReference type="PANTHER" id="PTHR12969">
    <property type="entry name" value="NGD5/OSM-6/IFT52"/>
    <property type="match status" value="1"/>
</dbReference>
<dbReference type="PANTHER" id="PTHR12969:SF7">
    <property type="entry name" value="INTRAFLAGELLAR TRANSPORT PROTEIN 52 HOMOLOG"/>
    <property type="match status" value="1"/>
</dbReference>
<feature type="domain" description="Intraflagellar transport protein 52 C-terminal" evidence="2">
    <location>
        <begin position="379"/>
        <end position="430"/>
    </location>
</feature>
<dbReference type="GO" id="GO:0005814">
    <property type="term" value="C:centriole"/>
    <property type="evidence" value="ECO:0007669"/>
    <property type="project" value="TreeGrafter"/>
</dbReference>
<dbReference type="EMBL" id="CATQJL010000001">
    <property type="protein sequence ID" value="CAJ0591956.1"/>
    <property type="molecule type" value="Genomic_DNA"/>
</dbReference>
<evidence type="ECO:0000259" key="2">
    <source>
        <dbReference type="Pfam" id="PF21178"/>
    </source>
</evidence>
<reference evidence="5" key="1">
    <citation type="submission" date="2023-07" db="EMBL/GenBank/DDBJ databases">
        <authorList>
            <consortium name="CYATHOMIX"/>
        </authorList>
    </citation>
    <scope>NUCLEOTIDE SEQUENCE</scope>
    <source>
        <strain evidence="5">N/A</strain>
    </source>
</reference>
<accession>A0AA36DQG7</accession>
<dbReference type="InterPro" id="IPR048643">
    <property type="entry name" value="Itf52_C"/>
</dbReference>
<dbReference type="CDD" id="cd23683">
    <property type="entry name" value="IFT52_CTD"/>
    <property type="match status" value="1"/>
</dbReference>
<feature type="region of interest" description="Disordered" evidence="1">
    <location>
        <begin position="1"/>
        <end position="27"/>
    </location>
</feature>
<sequence>MPPITNFAANPRFGQEENNENSAKKPSGHKIVINQSKKELFNVLSGLRGVQRRLKNAWTVETNSDEITDGMFEGVRAFILPNPRAKFNVSEMESIGRFLTNGGSVLVMLSEGGEQAADTNINFLLEEFGIVVNNDAVIRSIFYKYFDPKEALISNGVLNRSLAIAAKKSVSTDQQSNSQTISFVYPYGATLSVNRLATPVLSTGSACFPLGRPVVAFHETENAKGRLAVCGSVHMFCDQYIDKEENSKLFDAIMEYLLEGYELNKIDATEPELSEYMQIPDHVKLSEELKVCMQEADFDLSITSDFTKCFDQSITSFDLNVWPKVLRVYDQVQVKAEPLTLIVPQFEVPLPPLLPAVFPPNFRELPPPKLELFDLDEMFSSQDVRLVQLTNKCEEKDLEFYIREAGEILGISSVFPTSERTAKRILEYVLAQLFEFKKLGQDTDVPEAVLYDVGEVEEGENEEEMFSDLDDYDDLQ</sequence>
<dbReference type="GO" id="GO:0030992">
    <property type="term" value="C:intraciliary transport particle B"/>
    <property type="evidence" value="ECO:0007669"/>
    <property type="project" value="TreeGrafter"/>
</dbReference>
<comment type="caution">
    <text evidence="5">The sequence shown here is derived from an EMBL/GenBank/DDBJ whole genome shotgun (WGS) entry which is preliminary data.</text>
</comment>
<dbReference type="InterPro" id="IPR055458">
    <property type="entry name" value="IFT52_GIFT"/>
</dbReference>
<dbReference type="InterPro" id="IPR055460">
    <property type="entry name" value="IFT52_central"/>
</dbReference>
<organism evidence="5 6">
    <name type="scientific">Cylicocyclus nassatus</name>
    <name type="common">Nematode worm</name>
    <dbReference type="NCBI Taxonomy" id="53992"/>
    <lineage>
        <taxon>Eukaryota</taxon>
        <taxon>Metazoa</taxon>
        <taxon>Ecdysozoa</taxon>
        <taxon>Nematoda</taxon>
        <taxon>Chromadorea</taxon>
        <taxon>Rhabditida</taxon>
        <taxon>Rhabditina</taxon>
        <taxon>Rhabditomorpha</taxon>
        <taxon>Strongyloidea</taxon>
        <taxon>Strongylidae</taxon>
        <taxon>Cylicocyclus</taxon>
    </lineage>
</organism>
<dbReference type="GO" id="GO:0005929">
    <property type="term" value="C:cilium"/>
    <property type="evidence" value="ECO:0007669"/>
    <property type="project" value="TreeGrafter"/>
</dbReference>
<evidence type="ECO:0000259" key="3">
    <source>
        <dbReference type="Pfam" id="PF23352"/>
    </source>
</evidence>
<evidence type="ECO:0008006" key="7">
    <source>
        <dbReference type="Google" id="ProtNLM"/>
    </source>
</evidence>
<evidence type="ECO:0000256" key="1">
    <source>
        <dbReference type="SAM" id="MobiDB-lite"/>
    </source>
</evidence>
<dbReference type="Proteomes" id="UP001176961">
    <property type="component" value="Unassembled WGS sequence"/>
</dbReference>
<protein>
    <recommendedName>
        <fullName evidence="7">ABC-type uncharacterized transport system domain-containing protein</fullName>
    </recommendedName>
</protein>
<dbReference type="AlphaFoldDB" id="A0AA36DQG7"/>
<dbReference type="Pfam" id="PF23355">
    <property type="entry name" value="IFT52_GIFT"/>
    <property type="match status" value="1"/>
</dbReference>
<gene>
    <name evidence="5" type="ORF">CYNAS_LOCUS3939</name>
</gene>
<dbReference type="Pfam" id="PF21178">
    <property type="entry name" value="Itf52_C"/>
    <property type="match status" value="1"/>
</dbReference>
<dbReference type="Pfam" id="PF23352">
    <property type="entry name" value="IFT52_central"/>
    <property type="match status" value="1"/>
</dbReference>
<keyword evidence="6" id="KW-1185">Reference proteome</keyword>
<evidence type="ECO:0000259" key="4">
    <source>
        <dbReference type="Pfam" id="PF23355"/>
    </source>
</evidence>
<dbReference type="InterPro" id="IPR039975">
    <property type="entry name" value="IFT52"/>
</dbReference>